<evidence type="ECO:0000313" key="2">
    <source>
        <dbReference type="EMBL" id="PTU77305.1"/>
    </source>
</evidence>
<dbReference type="EMBL" id="QASO01000119">
    <property type="protein sequence ID" value="PTU77305.1"/>
    <property type="molecule type" value="Genomic_DNA"/>
</dbReference>
<protein>
    <submittedName>
        <fullName evidence="2">Uncharacterized protein</fullName>
    </submittedName>
</protein>
<name>A0A2T5PHT7_ECTOL</name>
<sequence length="78" mass="8767">MPPAALAREASGAQGEERPLPSLAEAWGRYMRIKAPWLRRYAAAGRAKALTRTPLERLTRELLRRQKSKAKAAQKGRK</sequence>
<reference evidence="2 3" key="1">
    <citation type="submission" date="2018-04" db="EMBL/GenBank/DDBJ databases">
        <title>Pseudomonas sp. nov., isolated from mangrove soil.</title>
        <authorList>
            <person name="Chen C."/>
        </authorList>
    </citation>
    <scope>NUCLEOTIDE SEQUENCE [LARGE SCALE GENOMIC DNA]</scope>
    <source>
        <strain evidence="2 3">JCM 14246</strain>
    </source>
</reference>
<comment type="caution">
    <text evidence="2">The sequence shown here is derived from an EMBL/GenBank/DDBJ whole genome shotgun (WGS) entry which is preliminary data.</text>
</comment>
<proteinExistence type="predicted"/>
<dbReference type="Proteomes" id="UP000244052">
    <property type="component" value="Unassembled WGS sequence"/>
</dbReference>
<gene>
    <name evidence="2" type="ORF">DBO86_20165</name>
</gene>
<keyword evidence="3" id="KW-1185">Reference proteome</keyword>
<organism evidence="2 3">
    <name type="scientific">Ectopseudomonas oleovorans</name>
    <name type="common">Pseudomonas oleovorans</name>
    <dbReference type="NCBI Taxonomy" id="301"/>
    <lineage>
        <taxon>Bacteria</taxon>
        <taxon>Pseudomonadati</taxon>
        <taxon>Pseudomonadota</taxon>
        <taxon>Gammaproteobacteria</taxon>
        <taxon>Pseudomonadales</taxon>
        <taxon>Pseudomonadaceae</taxon>
        <taxon>Ectopseudomonas</taxon>
    </lineage>
</organism>
<accession>A0A2T5PHT7</accession>
<dbReference type="AlphaFoldDB" id="A0A2T5PHT7"/>
<evidence type="ECO:0000256" key="1">
    <source>
        <dbReference type="SAM" id="MobiDB-lite"/>
    </source>
</evidence>
<evidence type="ECO:0000313" key="3">
    <source>
        <dbReference type="Proteomes" id="UP000244052"/>
    </source>
</evidence>
<feature type="compositionally biased region" description="Basic residues" evidence="1">
    <location>
        <begin position="65"/>
        <end position="78"/>
    </location>
</feature>
<feature type="region of interest" description="Disordered" evidence="1">
    <location>
        <begin position="58"/>
        <end position="78"/>
    </location>
</feature>